<gene>
    <name evidence="3" type="ORF">IME_016</name>
</gene>
<dbReference type="InterPro" id="IPR008258">
    <property type="entry name" value="Transglycosylase_SLT_dom_1"/>
</dbReference>
<proteinExistence type="predicted"/>
<dbReference type="EMBL" id="KJ010489">
    <property type="protein sequence ID" value="AIA65083.1"/>
    <property type="molecule type" value="Genomic_DNA"/>
</dbReference>
<evidence type="ECO:0000259" key="2">
    <source>
        <dbReference type="Pfam" id="PF20155"/>
    </source>
</evidence>
<reference evidence="3 4" key="1">
    <citation type="journal article" date="2014" name="J. Gen. Virol.">
        <title>Characterization and complete genome sequence analysis of novel bacteriophage IME-EFm1 infecting Enterococcus faecium.</title>
        <authorList>
            <person name="Wang Y."/>
            <person name="Wang W."/>
            <person name="Lv Y."/>
            <person name="Zheng W."/>
            <person name="Mi Z."/>
            <person name="Pei G."/>
            <person name="An X."/>
            <person name="Xu X."/>
            <person name="Han C."/>
            <person name="Liu J."/>
            <person name="Zhou C."/>
            <person name="Tong Y."/>
        </authorList>
    </citation>
    <scope>NUCLEOTIDE SEQUENCE [LARGE SCALE GENOMIC DNA]</scope>
</reference>
<evidence type="ECO:0000313" key="4">
    <source>
        <dbReference type="Proteomes" id="UP000026980"/>
    </source>
</evidence>
<dbReference type="KEGG" id="vg:19686052"/>
<keyword evidence="4" id="KW-1185">Reference proteome</keyword>
<dbReference type="NCBIfam" id="TIGR02675">
    <property type="entry name" value="tape_meas_nterm"/>
    <property type="match status" value="1"/>
</dbReference>
<dbReference type="OrthoDB" id="567at10239"/>
<evidence type="ECO:0000259" key="1">
    <source>
        <dbReference type="Pfam" id="PF01464"/>
    </source>
</evidence>
<dbReference type="CDD" id="cd13402">
    <property type="entry name" value="LT_TF-like"/>
    <property type="match status" value="1"/>
</dbReference>
<organism evidence="3 4">
    <name type="scientific">Enterococcus phage IME-EFm1</name>
    <dbReference type="NCBI Taxonomy" id="1445858"/>
    <lineage>
        <taxon>Viruses</taxon>
        <taxon>Duplodnaviria</taxon>
        <taxon>Heunggongvirae</taxon>
        <taxon>Uroviricota</taxon>
        <taxon>Caudoviricetes</taxon>
        <taxon>Efemunavirus</taxon>
        <taxon>Efemunavirus Efm1</taxon>
    </lineage>
</organism>
<dbReference type="InterPro" id="IPR013491">
    <property type="entry name" value="Tape_meas_N"/>
</dbReference>
<dbReference type="RefSeq" id="YP_009042664.1">
    <property type="nucleotide sequence ID" value="NC_024356.1"/>
</dbReference>
<name>A0A060ANI0_9CAUD</name>
<dbReference type="Gene3D" id="1.10.530.10">
    <property type="match status" value="1"/>
</dbReference>
<sequence>MDVYKALNDAILGFGGDANMANNAIVQLSQSFSNGKVDAQTWNSMINSGLGPTLNALAKQMGITTGELKNGLSEGKISVKDFQEGLIKLDKEGGGGLKSLEQIAKDSTKGISTSLANAKTAMVRGTAELIKSVDEMLKNMNLPTISEFITNAGTNMENFMKKVAAVMPEIAKSFAWVGDIFDQISEWSSSALGKFGDFVTGIETGLSGLVDYITKVWSGKATNGDDYLLAQLGFDYDTIWKLEDFVTQFKEKAETFGAYVQGFWQLFTGDEATQMQGYSLLRSLGMSQEDIEALETAKENIKTAFDSVKEVIKKLLEEGLDKMIQAWKDLVKIWEDDIAPDLLPLFQQFSGWLGRITGDLAVISGALDNFGGSSQSNSNVVIDAFGLMWEGIKLKLALIMSTVETAMIIISSTIKIWSKIFKGDWGGAWEEIKNMYDRISNSIKENFKNTFLGDMITSIEQWNTKTTAAFTGWISDISTKFSTWLTKMKNWFQNLPGELADKFRSGGSKVADAFKSVFNGALRAIGKPINGIIKGASWVLEKLGAEPLKEWEVPQYATGTPAGGHPINGPMMVNDGRGAETVITPDGRAFIPKGRNVVLNAPKGTHVLTAEETAQLQGSKAPKYRYKKGTNFFGNMWDSVKNVAGNVGNTLKNVVGDVWDFISDPGALARKVLGGLDVLGGLTKYPLEVGKGILSKATSALTEKITGLFSSGNLDTSIGTNGVYKYLADVAKSVMKKFPGFVATSGYRPGDPYSHGKRNAIDIALPGVTGGSPRYTEAANYAFDKFASKIGYVITNGKVRDRSGQSGTGIHNDWRPWPDGDHYDHVHLNGVKDPQNTQISGDSVGGSGVERWRNVAIRALKMTGQYSTANLNALLNQMRTESNGNPNAINNWDINAKNGTPSKGLLQVIDPTFRQYAMPGFNSNIYDPLSNILASIKYALATYGSLTNAYRGVGYEYGGRVTKEHIARVGEGNKEEVIIPLTGTGLKRSRAMQLLAYANEKLGKNKTTPTSLSGSNSNQDLTILINLMQQQNELLMALLDKSPTIELDGNKVSKEITKYQESATRNRNRQMGLI</sequence>
<evidence type="ECO:0000313" key="3">
    <source>
        <dbReference type="EMBL" id="AIA65083.1"/>
    </source>
</evidence>
<accession>A0A060ANI0</accession>
<dbReference type="InterPro" id="IPR023346">
    <property type="entry name" value="Lysozyme-like_dom_sf"/>
</dbReference>
<feature type="domain" description="Transglycosylase SLT" evidence="1">
    <location>
        <begin position="871"/>
        <end position="976"/>
    </location>
</feature>
<protein>
    <submittedName>
        <fullName evidence="3">Tail length tape-measure protein</fullName>
    </submittedName>
</protein>
<dbReference type="Proteomes" id="UP000026980">
    <property type="component" value="Segment"/>
</dbReference>
<dbReference type="GO" id="GO:0098003">
    <property type="term" value="P:viral tail assembly"/>
    <property type="evidence" value="ECO:0007669"/>
    <property type="project" value="UniProtKB-KW"/>
</dbReference>
<dbReference type="SUPFAM" id="SSF53955">
    <property type="entry name" value="Lysozyme-like"/>
    <property type="match status" value="1"/>
</dbReference>
<dbReference type="GeneID" id="19686052"/>
<dbReference type="Pfam" id="PF20155">
    <property type="entry name" value="TMP_3"/>
    <property type="match status" value="1"/>
</dbReference>
<dbReference type="Pfam" id="PF01464">
    <property type="entry name" value="SLT"/>
    <property type="match status" value="1"/>
</dbReference>
<feature type="domain" description="Tape measure protein N-terminal" evidence="2">
    <location>
        <begin position="2"/>
        <end position="125"/>
    </location>
</feature>